<dbReference type="OrthoDB" id="439917at2759"/>
<dbReference type="Gene3D" id="2.70.130.10">
    <property type="entry name" value="Mannose-6-phosphate receptor binding domain"/>
    <property type="match status" value="1"/>
</dbReference>
<dbReference type="EMBL" id="DS469647">
    <property type="protein sequence ID" value="EDO37409.1"/>
    <property type="molecule type" value="Genomic_DNA"/>
</dbReference>
<evidence type="ECO:0000313" key="11">
    <source>
        <dbReference type="Proteomes" id="UP000001593"/>
    </source>
</evidence>
<dbReference type="InterPro" id="IPR039181">
    <property type="entry name" value="Elapor1/2"/>
</dbReference>
<feature type="domain" description="MRH" evidence="9">
    <location>
        <begin position="667"/>
        <end position="848"/>
    </location>
</feature>
<comment type="subcellular location">
    <subcellularLocation>
        <location evidence="1">Cell membrane</location>
        <topology evidence="1">Single-pass type I membrane protein</topology>
    </subcellularLocation>
</comment>
<dbReference type="eggNOG" id="KOG1217">
    <property type="taxonomic scope" value="Eukaryota"/>
</dbReference>
<dbReference type="PhylomeDB" id="A7SFU0"/>
<dbReference type="Pfam" id="PF07699">
    <property type="entry name" value="Ephrin_rec_like"/>
    <property type="match status" value="1"/>
</dbReference>
<dbReference type="Proteomes" id="UP000001593">
    <property type="component" value="Unassembled WGS sequence"/>
</dbReference>
<keyword evidence="3" id="KW-1003">Cell membrane</keyword>
<evidence type="ECO:0000256" key="5">
    <source>
        <dbReference type="ARBA" id="ARBA00023157"/>
    </source>
</evidence>
<dbReference type="InterPro" id="IPR011641">
    <property type="entry name" value="Tyr-kin_ephrin_A/B_rcpt-like"/>
</dbReference>
<evidence type="ECO:0000256" key="3">
    <source>
        <dbReference type="ARBA" id="ARBA00022475"/>
    </source>
</evidence>
<keyword evidence="11" id="KW-1185">Reference proteome</keyword>
<keyword evidence="7" id="KW-1133">Transmembrane helix</keyword>
<evidence type="ECO:0000256" key="7">
    <source>
        <dbReference type="SAM" id="Phobius"/>
    </source>
</evidence>
<comment type="similarity">
    <text evidence="2">Belongs to the ELAPOR family.</text>
</comment>
<dbReference type="InterPro" id="IPR009030">
    <property type="entry name" value="Growth_fac_rcpt_cys_sf"/>
</dbReference>
<dbReference type="PANTHER" id="PTHR22727">
    <property type="entry name" value="PROTEIN CBG13728"/>
    <property type="match status" value="1"/>
</dbReference>
<evidence type="ECO:0000256" key="2">
    <source>
        <dbReference type="ARBA" id="ARBA00007627"/>
    </source>
</evidence>
<feature type="signal peptide" evidence="8">
    <location>
        <begin position="1"/>
        <end position="24"/>
    </location>
</feature>
<name>A7SFU0_NEMVE</name>
<evidence type="ECO:0000259" key="9">
    <source>
        <dbReference type="PROSITE" id="PS51914"/>
    </source>
</evidence>
<reference evidence="10 11" key="1">
    <citation type="journal article" date="2007" name="Science">
        <title>Sea anemone genome reveals ancestral eumetazoan gene repertoire and genomic organization.</title>
        <authorList>
            <person name="Putnam N.H."/>
            <person name="Srivastava M."/>
            <person name="Hellsten U."/>
            <person name="Dirks B."/>
            <person name="Chapman J."/>
            <person name="Salamov A."/>
            <person name="Terry A."/>
            <person name="Shapiro H."/>
            <person name="Lindquist E."/>
            <person name="Kapitonov V.V."/>
            <person name="Jurka J."/>
            <person name="Genikhovich G."/>
            <person name="Grigoriev I.V."/>
            <person name="Lucas S.M."/>
            <person name="Steele R.E."/>
            <person name="Finnerty J.R."/>
            <person name="Technau U."/>
            <person name="Martindale M.Q."/>
            <person name="Rokhsar D.S."/>
        </authorList>
    </citation>
    <scope>NUCLEOTIDE SEQUENCE [LARGE SCALE GENOMIC DNA]</scope>
    <source>
        <strain evidence="11">CH2 X CH6</strain>
    </source>
</reference>
<dbReference type="InterPro" id="IPR044865">
    <property type="entry name" value="MRH_dom"/>
</dbReference>
<dbReference type="Gene3D" id="2.10.50.10">
    <property type="entry name" value="Tumor Necrosis Factor Receptor, subunit A, domain 2"/>
    <property type="match status" value="2"/>
</dbReference>
<dbReference type="KEGG" id="nve:5508906"/>
<sequence length="975" mass="107735">MSTSLRYVFLSILLFGTCLKHSDGADCTKNDIGTTNLLCDPKTQKRQIVSYKKNDCTLSDNSLLPKPVDVPCDCAPGTGLQGLECKACPSGSYGSGGEVIDNWETWSVNGSVPPEESDIVTYCDMFRDYVEPCSPWKATYLNNSIDSGDNSKTRCLISVLTLRKRFIMDKSSVSFTYRVDGRKCYRNYLGCDGLAFFVDNKEMMSYEGMQFDWNTFSVNLTAGYHQLKWVYRKSCYSFPKPGLLDKAYIQSITLVGTDEPKSTCSQCPAGSYSSSPGSASCKKCDYLTYQPDVGQTSCLPCPDNKVSMLGSHICYPMRNCTDDDLILSPGPLDSCVKGPSGIYQTIKPRYATVRINNKDHALCSLPNNDVTPVKKPCRCQPGYEIVSNGGKYMCQQCMNGLHSVDGIKCAECPPGQVALLGKHYYTWSEDSLPEGFSAGCAGDCAIKSGWISSGDHIRTSRVIGNVDSYLLSPEFEIISNLAMINFTCAVTCNITGAQSSVEGQHLADINFCNLVFQVWVNGSIVDEVNCTKPKGSYMYRHETTRDGRFVRHSYVLKNRTYTFRWMFQQADELRSSSASFEAKVANISVIGVKGGSAMNCTKCAGGSYSVAGNDCQFCGTGDYSQPGWSKCKPCPSGTFTDVPGSSECLRCGANTVSLPTRDGCTTNNCTFSPAEGVEYDLNELSRDFGPMFEVLSYQTGGKSSAQRSKRFISSHRWPPYNPSFYVNLCTVNHENNSCTFRKSRSSVRESLPVMACRTSWWGQTDTSLGKVIGFLPRKDIRSGVTVEILHGDKCYTSEPNAKLNATIDLICDPNAGIGNPGPEGNYTQVYRAPCSYVFAWYSKYACPKCRREDFELITSQCVDGQANVTYVPRVGCWGDVEGISTKPRVIRCSYQARVRTVQSSVNKVLIGVGVVVVVALLIVAGYFFWKHRAIRYKYYSMITRNKPMSKLEEEEEDFGHVGGDVYHDTSTMVRP</sequence>
<feature type="chain" id="PRO_5002712689" description="MRH domain-containing protein" evidence="8">
    <location>
        <begin position="25"/>
        <end position="975"/>
    </location>
</feature>
<proteinExistence type="inferred from homology"/>
<dbReference type="InParanoid" id="A7SFU0"/>
<evidence type="ECO:0000313" key="10">
    <source>
        <dbReference type="EMBL" id="EDO37409.1"/>
    </source>
</evidence>
<protein>
    <recommendedName>
        <fullName evidence="9">MRH domain-containing protein</fullName>
    </recommendedName>
</protein>
<dbReference type="GO" id="GO:0005886">
    <property type="term" value="C:plasma membrane"/>
    <property type="evidence" value="ECO:0007669"/>
    <property type="project" value="UniProtKB-SubCell"/>
</dbReference>
<dbReference type="SUPFAM" id="SSF50911">
    <property type="entry name" value="Mannose 6-phosphate receptor domain"/>
    <property type="match status" value="1"/>
</dbReference>
<dbReference type="PROSITE" id="PS51914">
    <property type="entry name" value="MRH"/>
    <property type="match status" value="1"/>
</dbReference>
<dbReference type="GO" id="GO:0016020">
    <property type="term" value="C:membrane"/>
    <property type="evidence" value="ECO:0000318"/>
    <property type="project" value="GO_Central"/>
</dbReference>
<keyword evidence="5" id="KW-1015">Disulfide bond</keyword>
<keyword evidence="7" id="KW-0472">Membrane</keyword>
<dbReference type="HOGENOM" id="CLU_005066_0_0_1"/>
<evidence type="ECO:0000256" key="6">
    <source>
        <dbReference type="ARBA" id="ARBA00023180"/>
    </source>
</evidence>
<dbReference type="PANTHER" id="PTHR22727:SF15">
    <property type="entry name" value="MRH DOMAIN-CONTAINING PROTEIN"/>
    <property type="match status" value="1"/>
</dbReference>
<dbReference type="SMART" id="SM01411">
    <property type="entry name" value="Ephrin_rec_like"/>
    <property type="match status" value="2"/>
</dbReference>
<dbReference type="InterPro" id="IPR009011">
    <property type="entry name" value="Man6P_isomerase_rcpt-bd_dom_sf"/>
</dbReference>
<evidence type="ECO:0000256" key="8">
    <source>
        <dbReference type="SAM" id="SignalP"/>
    </source>
</evidence>
<feature type="transmembrane region" description="Helical" evidence="7">
    <location>
        <begin position="908"/>
        <end position="929"/>
    </location>
</feature>
<dbReference type="AlphaFoldDB" id="A7SFU0"/>
<dbReference type="OMA" id="GARFTQC"/>
<accession>A7SFU0</accession>
<evidence type="ECO:0000256" key="1">
    <source>
        <dbReference type="ARBA" id="ARBA00004251"/>
    </source>
</evidence>
<organism evidence="10 11">
    <name type="scientific">Nematostella vectensis</name>
    <name type="common">Starlet sea anemone</name>
    <dbReference type="NCBI Taxonomy" id="45351"/>
    <lineage>
        <taxon>Eukaryota</taxon>
        <taxon>Metazoa</taxon>
        <taxon>Cnidaria</taxon>
        <taxon>Anthozoa</taxon>
        <taxon>Hexacorallia</taxon>
        <taxon>Actiniaria</taxon>
        <taxon>Edwardsiidae</taxon>
        <taxon>Nematostella</taxon>
    </lineage>
</organism>
<evidence type="ECO:0000256" key="4">
    <source>
        <dbReference type="ARBA" id="ARBA00022729"/>
    </source>
</evidence>
<gene>
    <name evidence="10" type="ORF">NEMVEDRAFT_v1g244980</name>
</gene>
<dbReference type="SUPFAM" id="SSF57184">
    <property type="entry name" value="Growth factor receptor domain"/>
    <property type="match status" value="1"/>
</dbReference>
<keyword evidence="7" id="KW-0812">Transmembrane</keyword>
<keyword evidence="6" id="KW-0325">Glycoprotein</keyword>
<keyword evidence="4 8" id="KW-0732">Signal</keyword>